<dbReference type="Pfam" id="PF02366">
    <property type="entry name" value="PMT"/>
    <property type="match status" value="1"/>
</dbReference>
<accession>A0ABW6FGE7</accession>
<sequence length="514" mass="56085">MSRALPVSVAWLRRQRAVPLWMVAGGAAVLTGLIRLFGFGQTPDVFGDEVYYWHIGSSVDSGGFPRYRGGPFFLHPPGFFYLEGAWERLLGSHSDVIAGVYQMRLLNTLLAAVTAAVLVVLILRVTRSTPAAVVVGVVYAVDPFVLRLTERVLIETSMMLWVLLGYLVLLPLAAKDPPRRARRRAAVGGLLFGLAILTKDVAALITVLPLLASLVFPWASRRSLPLLAAGFATVPYAIYVGVVAAEGHFEDMWAVKTHGVRRLLGMVQETGFNAEGAPPLTQRVIEELTQFGSTYVLLVLGPVALIPLLRRGGRPQRLLALWYMSAGVALAYAVLEGTLEEQALYMLLVPTIVILAVSAVHVWERRTRHRRRTSVLRLGTVLALIVTLGLSTLTYASGRSQPDDGYERLRQYLSENVPAGSPITSASGSTDLVLEDRYRVGRWHTPQDRATARVAYVVVPWRLVEQGYSPFTVNQVKDLAAQGELLFSFHGRTYGQVAVYRLPVPPAAAGAGGG</sequence>
<evidence type="ECO:0000256" key="3">
    <source>
        <dbReference type="ARBA" id="ARBA00022676"/>
    </source>
</evidence>
<dbReference type="InterPro" id="IPR050297">
    <property type="entry name" value="LipidA_mod_glycosyltrf_83"/>
</dbReference>
<keyword evidence="4" id="KW-0808">Transferase</keyword>
<feature type="transmembrane region" description="Helical" evidence="8">
    <location>
        <begin position="343"/>
        <end position="363"/>
    </location>
</feature>
<feature type="transmembrane region" description="Helical" evidence="8">
    <location>
        <begin position="375"/>
        <end position="396"/>
    </location>
</feature>
<name>A0ABW6FGE7_9ACTN</name>
<feature type="transmembrane region" description="Helical" evidence="8">
    <location>
        <begin position="224"/>
        <end position="245"/>
    </location>
</feature>
<keyword evidence="7 8" id="KW-0472">Membrane</keyword>
<keyword evidence="5 8" id="KW-0812">Transmembrane</keyword>
<evidence type="ECO:0000313" key="11">
    <source>
        <dbReference type="Proteomes" id="UP001598448"/>
    </source>
</evidence>
<evidence type="ECO:0000256" key="8">
    <source>
        <dbReference type="SAM" id="Phobius"/>
    </source>
</evidence>
<evidence type="ECO:0000256" key="1">
    <source>
        <dbReference type="ARBA" id="ARBA00004651"/>
    </source>
</evidence>
<evidence type="ECO:0000256" key="4">
    <source>
        <dbReference type="ARBA" id="ARBA00022679"/>
    </source>
</evidence>
<evidence type="ECO:0000313" key="10">
    <source>
        <dbReference type="EMBL" id="MFD5098019.1"/>
    </source>
</evidence>
<evidence type="ECO:0000256" key="6">
    <source>
        <dbReference type="ARBA" id="ARBA00022989"/>
    </source>
</evidence>
<comment type="caution">
    <text evidence="10">The sequence shown here is derived from an EMBL/GenBank/DDBJ whole genome shotgun (WGS) entry which is preliminary data.</text>
</comment>
<dbReference type="Proteomes" id="UP001598448">
    <property type="component" value="Unassembled WGS sequence"/>
</dbReference>
<dbReference type="InterPro" id="IPR003342">
    <property type="entry name" value="ArnT-like_N"/>
</dbReference>
<keyword evidence="6 8" id="KW-1133">Transmembrane helix</keyword>
<gene>
    <name evidence="10" type="ORF">ACFWJN_03395</name>
</gene>
<evidence type="ECO:0000256" key="7">
    <source>
        <dbReference type="ARBA" id="ARBA00023136"/>
    </source>
</evidence>
<evidence type="ECO:0000256" key="2">
    <source>
        <dbReference type="ARBA" id="ARBA00022475"/>
    </source>
</evidence>
<feature type="domain" description="ArnT-like N-terminal" evidence="9">
    <location>
        <begin position="98"/>
        <end position="217"/>
    </location>
</feature>
<evidence type="ECO:0000256" key="5">
    <source>
        <dbReference type="ARBA" id="ARBA00022692"/>
    </source>
</evidence>
<feature type="transmembrane region" description="Helical" evidence="8">
    <location>
        <begin position="186"/>
        <end position="212"/>
    </location>
</feature>
<dbReference type="PANTHER" id="PTHR33908:SF11">
    <property type="entry name" value="MEMBRANE PROTEIN"/>
    <property type="match status" value="1"/>
</dbReference>
<evidence type="ECO:0000259" key="9">
    <source>
        <dbReference type="Pfam" id="PF02366"/>
    </source>
</evidence>
<feature type="transmembrane region" description="Helical" evidence="8">
    <location>
        <begin position="105"/>
        <end position="123"/>
    </location>
</feature>
<dbReference type="EMBL" id="JBHXIJ010000011">
    <property type="protein sequence ID" value="MFD5098019.1"/>
    <property type="molecule type" value="Genomic_DNA"/>
</dbReference>
<proteinExistence type="predicted"/>
<keyword evidence="3" id="KW-0328">Glycosyltransferase</keyword>
<keyword evidence="11" id="KW-1185">Reference proteome</keyword>
<feature type="transmembrane region" description="Helical" evidence="8">
    <location>
        <begin position="20"/>
        <end position="38"/>
    </location>
</feature>
<feature type="transmembrane region" description="Helical" evidence="8">
    <location>
        <begin position="318"/>
        <end position="337"/>
    </location>
</feature>
<dbReference type="RefSeq" id="WP_386708245.1">
    <property type="nucleotide sequence ID" value="NZ_JBHXIJ010000011.1"/>
</dbReference>
<comment type="subcellular location">
    <subcellularLocation>
        <location evidence="1">Cell membrane</location>
        <topology evidence="1">Multi-pass membrane protein</topology>
    </subcellularLocation>
</comment>
<feature type="transmembrane region" description="Helical" evidence="8">
    <location>
        <begin position="129"/>
        <end position="146"/>
    </location>
</feature>
<protein>
    <submittedName>
        <fullName evidence="10">Phospholipid carrier-dependent glycosyltransferase</fullName>
    </submittedName>
</protein>
<dbReference type="PANTHER" id="PTHR33908">
    <property type="entry name" value="MANNOSYLTRANSFERASE YKCB-RELATED"/>
    <property type="match status" value="1"/>
</dbReference>
<feature type="transmembrane region" description="Helical" evidence="8">
    <location>
        <begin position="158"/>
        <end position="174"/>
    </location>
</feature>
<keyword evidence="2" id="KW-1003">Cell membrane</keyword>
<organism evidence="10 11">
    <name type="scientific">Streptomyces albidochromogenes</name>
    <dbReference type="NCBI Taxonomy" id="329524"/>
    <lineage>
        <taxon>Bacteria</taxon>
        <taxon>Bacillati</taxon>
        <taxon>Actinomycetota</taxon>
        <taxon>Actinomycetes</taxon>
        <taxon>Kitasatosporales</taxon>
        <taxon>Streptomycetaceae</taxon>
        <taxon>Streptomyces</taxon>
    </lineage>
</organism>
<reference evidence="10 11" key="1">
    <citation type="submission" date="2024-09" db="EMBL/GenBank/DDBJ databases">
        <title>The Natural Products Discovery Center: Release of the First 8490 Sequenced Strains for Exploring Actinobacteria Biosynthetic Diversity.</title>
        <authorList>
            <person name="Kalkreuter E."/>
            <person name="Kautsar S.A."/>
            <person name="Yang D."/>
            <person name="Bader C.D."/>
            <person name="Teijaro C.N."/>
            <person name="Fluegel L."/>
            <person name="Davis C.M."/>
            <person name="Simpson J.R."/>
            <person name="Lauterbach L."/>
            <person name="Steele A.D."/>
            <person name="Gui C."/>
            <person name="Meng S."/>
            <person name="Li G."/>
            <person name="Viehrig K."/>
            <person name="Ye F."/>
            <person name="Su P."/>
            <person name="Kiefer A.F."/>
            <person name="Nichols A."/>
            <person name="Cepeda A.J."/>
            <person name="Yan W."/>
            <person name="Fan B."/>
            <person name="Jiang Y."/>
            <person name="Adhikari A."/>
            <person name="Zheng C.-J."/>
            <person name="Schuster L."/>
            <person name="Cowan T.M."/>
            <person name="Smanski M.J."/>
            <person name="Chevrette M.G."/>
            <person name="De Carvalho L.P.S."/>
            <person name="Shen B."/>
        </authorList>
    </citation>
    <scope>NUCLEOTIDE SEQUENCE [LARGE SCALE GENOMIC DNA]</scope>
    <source>
        <strain evidence="10 11">NPDC058348</strain>
    </source>
</reference>